<dbReference type="PANTHER" id="PTHR33116">
    <property type="entry name" value="REVERSE TRANSCRIPTASE ZINC-BINDING DOMAIN-CONTAINING PROTEIN-RELATED-RELATED"/>
    <property type="match status" value="1"/>
</dbReference>
<gene>
    <name evidence="2" type="primary">YTX2_815</name>
    <name evidence="2" type="ORF">CK203_103823</name>
</gene>
<sequence length="719" mass="82195">MEEEFGMGFQMERGIKVNPLSRCPLSGHLSKEDTSASRVEVKGGLTGRVGFDPRGYSVMGSPSNSIIRGKGLIFEGFCEIPGAKNLEVYSRRRAEAPQGIETCWFWLERSENPDVVMIQETKKENCDRRFVGSVWMVRNKDWLLFGVWGIRKGGLDPDLLSQRASRKGELEELILREEIHWRQKAKVKWVKEGDCNSKFYHKVANGRRNRKYIKELENERGLVLKNTESITEEILHYFEKLYTNPTGESWGVEGLDWSPISEESALRDKAPGPDGFTIAVFQECWDVIKEDLRISDFRPISLITSLYKIIVKVLSGRLRGVLHETIHYTQGAFVQGRQILDAVLITNEIVDERRRSGEEGVVFKIDFEKAYDHVKWNFLDHVLEKKGFSPRWRKWMSGCLSSVSYAILVEWEEELQTLKSLLLVFGHISGLKVNLNKSSIYGINLDQAHLSRLAEMLDCKASGWPILYLGLPLGGNPKACGFWDPVVERISSRLDGWQKAYLSFGGRITLIQSCLTHLPSYFLSLFKIPASVAAKIERLQRDFLWSGVGEGKRDHLVRWDVVCKPKTIGGLGLGNISWRNLALLGKWLWRYPREGSALWHQVILSIYGSHSNGWDANTLETGKEFVLGRFVVGDQPLGTQYPRLFRVVVDKNISISSVLGPSRPFLWNLNFRRNLSDSEIEDLEGLMRSLDDLYLSLRSQMPDYGHYPLQGFFQSNPFF</sequence>
<dbReference type="CDD" id="cd01650">
    <property type="entry name" value="RT_nLTR_like"/>
    <property type="match status" value="1"/>
</dbReference>
<proteinExistence type="predicted"/>
<dbReference type="InterPro" id="IPR000477">
    <property type="entry name" value="RT_dom"/>
</dbReference>
<evidence type="ECO:0000313" key="2">
    <source>
        <dbReference type="EMBL" id="RVW22722.1"/>
    </source>
</evidence>
<organism evidence="2 3">
    <name type="scientific">Vitis vinifera</name>
    <name type="common">Grape</name>
    <dbReference type="NCBI Taxonomy" id="29760"/>
    <lineage>
        <taxon>Eukaryota</taxon>
        <taxon>Viridiplantae</taxon>
        <taxon>Streptophyta</taxon>
        <taxon>Embryophyta</taxon>
        <taxon>Tracheophyta</taxon>
        <taxon>Spermatophyta</taxon>
        <taxon>Magnoliopsida</taxon>
        <taxon>eudicotyledons</taxon>
        <taxon>Gunneridae</taxon>
        <taxon>Pentapetalae</taxon>
        <taxon>rosids</taxon>
        <taxon>Vitales</taxon>
        <taxon>Vitaceae</taxon>
        <taxon>Viteae</taxon>
        <taxon>Vitis</taxon>
    </lineage>
</organism>
<dbReference type="Pfam" id="PF00078">
    <property type="entry name" value="RVT_1"/>
    <property type="match status" value="1"/>
</dbReference>
<dbReference type="AlphaFoldDB" id="A0A438CHM8"/>
<protein>
    <submittedName>
        <fullName evidence="2">Transposon TX1 uncharacterized 149 kDa protein</fullName>
    </submittedName>
</protein>
<dbReference type="Proteomes" id="UP000288805">
    <property type="component" value="Unassembled WGS sequence"/>
</dbReference>
<name>A0A438CHM8_VITVI</name>
<reference evidence="2 3" key="1">
    <citation type="journal article" date="2018" name="PLoS Genet.">
        <title>Population sequencing reveals clonal diversity and ancestral inbreeding in the grapevine cultivar Chardonnay.</title>
        <authorList>
            <person name="Roach M.J."/>
            <person name="Johnson D.L."/>
            <person name="Bohlmann J."/>
            <person name="van Vuuren H.J."/>
            <person name="Jones S.J."/>
            <person name="Pretorius I.S."/>
            <person name="Schmidt S.A."/>
            <person name="Borneman A.R."/>
        </authorList>
    </citation>
    <scope>NUCLEOTIDE SEQUENCE [LARGE SCALE GENOMIC DNA]</scope>
    <source>
        <strain evidence="3">cv. Chardonnay</strain>
        <tissue evidence="2">Leaf</tissue>
    </source>
</reference>
<evidence type="ECO:0000259" key="1">
    <source>
        <dbReference type="Pfam" id="PF00078"/>
    </source>
</evidence>
<comment type="caution">
    <text evidence="2">The sequence shown here is derived from an EMBL/GenBank/DDBJ whole genome shotgun (WGS) entry which is preliminary data.</text>
</comment>
<dbReference type="GO" id="GO:0003677">
    <property type="term" value="F:DNA binding"/>
    <property type="evidence" value="ECO:0007669"/>
    <property type="project" value="InterPro"/>
</dbReference>
<dbReference type="InterPro" id="IPR020847">
    <property type="entry name" value="AP_endonuclease_F1_BS"/>
</dbReference>
<dbReference type="EMBL" id="QGNW01002221">
    <property type="protein sequence ID" value="RVW22722.1"/>
    <property type="molecule type" value="Genomic_DNA"/>
</dbReference>
<dbReference type="GO" id="GO:0004519">
    <property type="term" value="F:endonuclease activity"/>
    <property type="evidence" value="ECO:0007669"/>
    <property type="project" value="InterPro"/>
</dbReference>
<feature type="domain" description="Reverse transcriptase" evidence="1">
    <location>
        <begin position="290"/>
        <end position="400"/>
    </location>
</feature>
<evidence type="ECO:0000313" key="3">
    <source>
        <dbReference type="Proteomes" id="UP000288805"/>
    </source>
</evidence>
<dbReference type="PANTHER" id="PTHR33116:SF78">
    <property type="entry name" value="OS12G0587133 PROTEIN"/>
    <property type="match status" value="1"/>
</dbReference>
<dbReference type="GO" id="GO:0006281">
    <property type="term" value="P:DNA repair"/>
    <property type="evidence" value="ECO:0007669"/>
    <property type="project" value="InterPro"/>
</dbReference>
<accession>A0A438CHM8</accession>
<dbReference type="PROSITE" id="PS00726">
    <property type="entry name" value="AP_NUCLEASE_F1_1"/>
    <property type="match status" value="1"/>
</dbReference>